<name>A0AAD3S819_NEPGR</name>
<reference evidence="1" key="1">
    <citation type="submission" date="2023-05" db="EMBL/GenBank/DDBJ databases">
        <title>Nepenthes gracilis genome sequencing.</title>
        <authorList>
            <person name="Fukushima K."/>
        </authorList>
    </citation>
    <scope>NUCLEOTIDE SEQUENCE</scope>
    <source>
        <strain evidence="1">SING2019-196</strain>
    </source>
</reference>
<dbReference type="AlphaFoldDB" id="A0AAD3S819"/>
<dbReference type="Proteomes" id="UP001279734">
    <property type="component" value="Unassembled WGS sequence"/>
</dbReference>
<evidence type="ECO:0000313" key="1">
    <source>
        <dbReference type="EMBL" id="GMH06217.1"/>
    </source>
</evidence>
<proteinExistence type="predicted"/>
<protein>
    <submittedName>
        <fullName evidence="1">Uncharacterized protein</fullName>
    </submittedName>
</protein>
<gene>
    <name evidence="1" type="ORF">Nepgr_008057</name>
</gene>
<dbReference type="EMBL" id="BSYO01000006">
    <property type="protein sequence ID" value="GMH06217.1"/>
    <property type="molecule type" value="Genomic_DNA"/>
</dbReference>
<keyword evidence="2" id="KW-1185">Reference proteome</keyword>
<sequence length="77" mass="8424">MHSCWLVAECAPGVSAGCGVIRISFVMLGWDVYKESRYWVMILPLAENLQNSELQSGYGLGSKVCIDAVVYAEAFCS</sequence>
<evidence type="ECO:0000313" key="2">
    <source>
        <dbReference type="Proteomes" id="UP001279734"/>
    </source>
</evidence>
<organism evidence="1 2">
    <name type="scientific">Nepenthes gracilis</name>
    <name type="common">Slender pitcher plant</name>
    <dbReference type="NCBI Taxonomy" id="150966"/>
    <lineage>
        <taxon>Eukaryota</taxon>
        <taxon>Viridiplantae</taxon>
        <taxon>Streptophyta</taxon>
        <taxon>Embryophyta</taxon>
        <taxon>Tracheophyta</taxon>
        <taxon>Spermatophyta</taxon>
        <taxon>Magnoliopsida</taxon>
        <taxon>eudicotyledons</taxon>
        <taxon>Gunneridae</taxon>
        <taxon>Pentapetalae</taxon>
        <taxon>Caryophyllales</taxon>
        <taxon>Nepenthaceae</taxon>
        <taxon>Nepenthes</taxon>
    </lineage>
</organism>
<accession>A0AAD3S819</accession>
<comment type="caution">
    <text evidence="1">The sequence shown here is derived from an EMBL/GenBank/DDBJ whole genome shotgun (WGS) entry which is preliminary data.</text>
</comment>